<comment type="caution">
    <text evidence="1">The sequence shown here is derived from an EMBL/GenBank/DDBJ whole genome shotgun (WGS) entry which is preliminary data.</text>
</comment>
<evidence type="ECO:0000313" key="2">
    <source>
        <dbReference type="Proteomes" id="UP001281147"/>
    </source>
</evidence>
<proteinExistence type="predicted"/>
<protein>
    <submittedName>
        <fullName evidence="1">Uncharacterized protein</fullName>
    </submittedName>
</protein>
<reference evidence="1" key="1">
    <citation type="submission" date="2023-07" db="EMBL/GenBank/DDBJ databases">
        <title>Black Yeasts Isolated from many extreme environments.</title>
        <authorList>
            <person name="Coleine C."/>
            <person name="Stajich J.E."/>
            <person name="Selbmann L."/>
        </authorList>
    </citation>
    <scope>NUCLEOTIDE SEQUENCE</scope>
    <source>
        <strain evidence="1">CCFEE 5714</strain>
    </source>
</reference>
<organism evidence="1 2">
    <name type="scientific">Vermiconidia calcicola</name>
    <dbReference type="NCBI Taxonomy" id="1690605"/>
    <lineage>
        <taxon>Eukaryota</taxon>
        <taxon>Fungi</taxon>
        <taxon>Dikarya</taxon>
        <taxon>Ascomycota</taxon>
        <taxon>Pezizomycotina</taxon>
        <taxon>Dothideomycetes</taxon>
        <taxon>Dothideomycetidae</taxon>
        <taxon>Mycosphaerellales</taxon>
        <taxon>Extremaceae</taxon>
        <taxon>Vermiconidia</taxon>
    </lineage>
</organism>
<keyword evidence="2" id="KW-1185">Reference proteome</keyword>
<name>A0ACC3MHZ0_9PEZI</name>
<accession>A0ACC3MHZ0</accession>
<evidence type="ECO:0000313" key="1">
    <source>
        <dbReference type="EMBL" id="KAK3691305.1"/>
    </source>
</evidence>
<gene>
    <name evidence="1" type="ORF">LTR37_018711</name>
</gene>
<dbReference type="Proteomes" id="UP001281147">
    <property type="component" value="Unassembled WGS sequence"/>
</dbReference>
<dbReference type="EMBL" id="JAUTXU010000268">
    <property type="protein sequence ID" value="KAK3691305.1"/>
    <property type="molecule type" value="Genomic_DNA"/>
</dbReference>
<sequence length="218" mass="24087">MEHVHFRPVEYSNLVNRRFVKGCPNSFGFGQSTWIRLADAPQLLARIFSDPSKLSQAAAFDTSWPEKRNVVLVGHGLANDESYIRQLGFNMHDVSNIIGYADTQRLAGVNMIALAKVLTGMGIHAVNLHNAGNDVAYTLQALMRMVIAEIGRPGSVEMLLRQIKAKPPEVYTNLPRAEYLWGGSCSPGDERRGAPSRQPRAQRNKTEMSIAKQDSPAA</sequence>